<keyword evidence="1" id="KW-0175">Coiled coil</keyword>
<sequence length="531" mass="56815">MMAALMTPNRAQDIQSSALKTGSNSTGADFADAKQEVRTPKAPDPFNVVELALELATERMRTVEAMKARDAVVQRLVDAHESIRQKTAALELLQQKSRATSPFLADSASTPEKIEMARMKDEIARLERTIVELRIEIRCLKESAANLVKPIEPPPRYDEGAAKSNIDFRPQPELSRPPTRPAGSPNVSQTSQISLNRSSADKEAQTPDTILELRMSAHTPASDEPADMIAARNAILAELALPQEIPDDTLSPLSIPAPLTLQEFISSLSGPLRTSLAHYRIFYASTTHWCPEREEHGYFYAPAYKCSTNPRVATAHRWGAVDVISRMNKPTECFFNKDGIWYYAGVYKAFRLADLTTKEWAALPFETTQAIVKETIAARKNTSPQNVYEINQLYAAGALRVACVGLQCIGFNNAMYAALIEQAHAFAHSKWAGVTASTNVNANASGKGSPAPASVAGGLGPAAAWSTGAAAGVGGGSVAACGAEDRSASVPPAAGPGDVVAAVAGMSLGRQSQNGYRSESAPAPIGEGRKR</sequence>
<reference evidence="4" key="1">
    <citation type="submission" date="2022-07" db="EMBL/GenBank/DDBJ databases">
        <title>The genome of Lyophyllum shimeji provides insight into the initial evolution of ectomycorrhizal fungal genome.</title>
        <authorList>
            <person name="Kobayashi Y."/>
            <person name="Shibata T."/>
            <person name="Hirakawa H."/>
            <person name="Shigenobu S."/>
            <person name="Nishiyama T."/>
            <person name="Yamada A."/>
            <person name="Hasebe M."/>
            <person name="Kawaguchi M."/>
        </authorList>
    </citation>
    <scope>NUCLEOTIDE SEQUENCE</scope>
    <source>
        <strain evidence="4">AT787</strain>
    </source>
</reference>
<name>A0A9P3PGQ2_LYOSH</name>
<evidence type="ECO:0000256" key="2">
    <source>
        <dbReference type="SAM" id="MobiDB-lite"/>
    </source>
</evidence>
<protein>
    <recommendedName>
        <fullName evidence="3">DUF6697 domain-containing protein</fullName>
    </recommendedName>
</protein>
<feature type="region of interest" description="Disordered" evidence="2">
    <location>
        <begin position="149"/>
        <end position="205"/>
    </location>
</feature>
<dbReference type="Proteomes" id="UP001063166">
    <property type="component" value="Unassembled WGS sequence"/>
</dbReference>
<feature type="region of interest" description="Disordered" evidence="2">
    <location>
        <begin position="1"/>
        <end position="30"/>
    </location>
</feature>
<dbReference type="AlphaFoldDB" id="A0A9P3PGQ2"/>
<feature type="region of interest" description="Disordered" evidence="2">
    <location>
        <begin position="511"/>
        <end position="531"/>
    </location>
</feature>
<proteinExistence type="predicted"/>
<feature type="coiled-coil region" evidence="1">
    <location>
        <begin position="116"/>
        <end position="143"/>
    </location>
</feature>
<gene>
    <name evidence="4" type="ORF">LshimejAT787_0211880</name>
</gene>
<feature type="compositionally biased region" description="Polar residues" evidence="2">
    <location>
        <begin position="9"/>
        <end position="27"/>
    </location>
</feature>
<dbReference type="InterPro" id="IPR046520">
    <property type="entry name" value="DUF6697"/>
</dbReference>
<evidence type="ECO:0000313" key="5">
    <source>
        <dbReference type="Proteomes" id="UP001063166"/>
    </source>
</evidence>
<feature type="domain" description="DUF6697" evidence="3">
    <location>
        <begin position="279"/>
        <end position="421"/>
    </location>
</feature>
<evidence type="ECO:0000259" key="3">
    <source>
        <dbReference type="Pfam" id="PF20411"/>
    </source>
</evidence>
<feature type="compositionally biased region" description="Polar residues" evidence="2">
    <location>
        <begin position="185"/>
        <end position="198"/>
    </location>
</feature>
<comment type="caution">
    <text evidence="4">The sequence shown here is derived from an EMBL/GenBank/DDBJ whole genome shotgun (WGS) entry which is preliminary data.</text>
</comment>
<organism evidence="4 5">
    <name type="scientific">Lyophyllum shimeji</name>
    <name type="common">Hon-shimeji</name>
    <name type="synonym">Tricholoma shimeji</name>
    <dbReference type="NCBI Taxonomy" id="47721"/>
    <lineage>
        <taxon>Eukaryota</taxon>
        <taxon>Fungi</taxon>
        <taxon>Dikarya</taxon>
        <taxon>Basidiomycota</taxon>
        <taxon>Agaricomycotina</taxon>
        <taxon>Agaricomycetes</taxon>
        <taxon>Agaricomycetidae</taxon>
        <taxon>Agaricales</taxon>
        <taxon>Tricholomatineae</taxon>
        <taxon>Lyophyllaceae</taxon>
        <taxon>Lyophyllum</taxon>
    </lineage>
</organism>
<dbReference type="EMBL" id="BRPK01000002">
    <property type="protein sequence ID" value="GLB35623.1"/>
    <property type="molecule type" value="Genomic_DNA"/>
</dbReference>
<keyword evidence="5" id="KW-1185">Reference proteome</keyword>
<dbReference type="OrthoDB" id="3219211at2759"/>
<dbReference type="Pfam" id="PF20411">
    <property type="entry name" value="DUF6697"/>
    <property type="match status" value="1"/>
</dbReference>
<evidence type="ECO:0000313" key="4">
    <source>
        <dbReference type="EMBL" id="GLB35623.1"/>
    </source>
</evidence>
<accession>A0A9P3PGQ2</accession>
<evidence type="ECO:0000256" key="1">
    <source>
        <dbReference type="SAM" id="Coils"/>
    </source>
</evidence>